<feature type="compositionally biased region" description="Low complexity" evidence="1">
    <location>
        <begin position="12"/>
        <end position="25"/>
    </location>
</feature>
<evidence type="ECO:0000313" key="2">
    <source>
        <dbReference type="EMBL" id="TDL23305.1"/>
    </source>
</evidence>
<dbReference type="SUPFAM" id="SSF48371">
    <property type="entry name" value="ARM repeat"/>
    <property type="match status" value="1"/>
</dbReference>
<keyword evidence="3" id="KW-1185">Reference proteome</keyword>
<organism evidence="2 3">
    <name type="scientific">Rickenella mellea</name>
    <dbReference type="NCBI Taxonomy" id="50990"/>
    <lineage>
        <taxon>Eukaryota</taxon>
        <taxon>Fungi</taxon>
        <taxon>Dikarya</taxon>
        <taxon>Basidiomycota</taxon>
        <taxon>Agaricomycotina</taxon>
        <taxon>Agaricomycetes</taxon>
        <taxon>Hymenochaetales</taxon>
        <taxon>Rickenellaceae</taxon>
        <taxon>Rickenella</taxon>
    </lineage>
</organism>
<name>A0A4Y7Q787_9AGAM</name>
<dbReference type="EMBL" id="ML170171">
    <property type="protein sequence ID" value="TDL23305.1"/>
    <property type="molecule type" value="Genomic_DNA"/>
</dbReference>
<reference evidence="2 3" key="1">
    <citation type="submission" date="2018-06" db="EMBL/GenBank/DDBJ databases">
        <title>A transcriptomic atlas of mushroom development highlights an independent origin of complex multicellularity.</title>
        <authorList>
            <consortium name="DOE Joint Genome Institute"/>
            <person name="Krizsan K."/>
            <person name="Almasi E."/>
            <person name="Merenyi Z."/>
            <person name="Sahu N."/>
            <person name="Viragh M."/>
            <person name="Koszo T."/>
            <person name="Mondo S."/>
            <person name="Kiss B."/>
            <person name="Balint B."/>
            <person name="Kues U."/>
            <person name="Barry K."/>
            <person name="Hegedus J.C."/>
            <person name="Henrissat B."/>
            <person name="Johnson J."/>
            <person name="Lipzen A."/>
            <person name="Ohm R."/>
            <person name="Nagy I."/>
            <person name="Pangilinan J."/>
            <person name="Yan J."/>
            <person name="Xiong Y."/>
            <person name="Grigoriev I.V."/>
            <person name="Hibbett D.S."/>
            <person name="Nagy L.G."/>
        </authorList>
    </citation>
    <scope>NUCLEOTIDE SEQUENCE [LARGE SCALE GENOMIC DNA]</scope>
    <source>
        <strain evidence="2 3">SZMC22713</strain>
    </source>
</reference>
<proteinExistence type="predicted"/>
<dbReference type="VEuPathDB" id="FungiDB:BD410DRAFT_787643"/>
<gene>
    <name evidence="2" type="ORF">BD410DRAFT_787643</name>
</gene>
<evidence type="ECO:0000256" key="1">
    <source>
        <dbReference type="SAM" id="MobiDB-lite"/>
    </source>
</evidence>
<feature type="region of interest" description="Disordered" evidence="1">
    <location>
        <begin position="1"/>
        <end position="25"/>
    </location>
</feature>
<sequence length="528" mass="60699">MSPQADYQPLYSEKSTSSGSPLSPESPLSSYEFNLYSPTNADEVVRPVLGYAAIWGKFLKAYRQLAVDDFRPGPVLTRLLDATTESARRNVLMILRRRESTILDMLELSKDVYSGYVRNTALKILRMMFENPIKMEVQKSTVRRQFLAVVKELCSTEISFEMRREGFHFLYYLLASASRSDFTTYTMERKDAEMIMAIQRSSSHVSVKLAAIAHLGAILGTHNGNKHFPLSELDIRELTVSLVDFTRVVYRTSTRRIALLVLWEYEDLMGLNSLETNERHSVWMNALELCRNSHSPDDSLAGFSSLWWYSLMPVWQESLSLALEHREHAGRILCIIAMNTDNHMQTRQHAFELIVFLWNNPYWKNMFDAECHDMICLEIIEFCRNYQSQSKRSNIRRQMEGDNLPTSASSSSSSSKLALWKPNSTTPPPLRHSGKLPTTLVRRVRQFDTAISSPAALDAIMIFTMPGESILKYHDRHAIFVRIAECLREHHIIMAKELALQATYFLSIVHEWIGELKKPQDPLDRLEA</sequence>
<evidence type="ECO:0000313" key="3">
    <source>
        <dbReference type="Proteomes" id="UP000294933"/>
    </source>
</evidence>
<protein>
    <submittedName>
        <fullName evidence="2">Uncharacterized protein</fullName>
    </submittedName>
</protein>
<dbReference type="OrthoDB" id="3246872at2759"/>
<dbReference type="InterPro" id="IPR016024">
    <property type="entry name" value="ARM-type_fold"/>
</dbReference>
<feature type="region of interest" description="Disordered" evidence="1">
    <location>
        <begin position="397"/>
        <end position="435"/>
    </location>
</feature>
<accession>A0A4Y7Q787</accession>
<dbReference type="AlphaFoldDB" id="A0A4Y7Q787"/>
<dbReference type="Proteomes" id="UP000294933">
    <property type="component" value="Unassembled WGS sequence"/>
</dbReference>